<gene>
    <name evidence="2" type="ORF">JL111_18005</name>
</gene>
<accession>A0ABS1SD11</accession>
<name>A0ABS1SD11_9RHOB</name>
<feature type="domain" description="DUF2249" evidence="1">
    <location>
        <begin position="8"/>
        <end position="74"/>
    </location>
</feature>
<dbReference type="EMBL" id="JAESHT010000023">
    <property type="protein sequence ID" value="MBL3675371.1"/>
    <property type="molecule type" value="Genomic_DNA"/>
</dbReference>
<evidence type="ECO:0000313" key="3">
    <source>
        <dbReference type="Proteomes" id="UP000644749"/>
    </source>
</evidence>
<reference evidence="2 3" key="1">
    <citation type="submission" date="2021-01" db="EMBL/GenBank/DDBJ databases">
        <title>011410 draft genome.</title>
        <authorList>
            <person name="Lang L."/>
        </authorList>
    </citation>
    <scope>NUCLEOTIDE SEQUENCE [LARGE SCALE GENOMIC DNA]</scope>
    <source>
        <strain evidence="2 3">KCTC 42845</strain>
    </source>
</reference>
<proteinExistence type="predicted"/>
<feature type="domain" description="DUF2249" evidence="1">
    <location>
        <begin position="103"/>
        <end position="168"/>
    </location>
</feature>
<keyword evidence="3" id="KW-1185">Reference proteome</keyword>
<evidence type="ECO:0000259" key="1">
    <source>
        <dbReference type="Pfam" id="PF10006"/>
    </source>
</evidence>
<dbReference type="CDD" id="cd00291">
    <property type="entry name" value="SirA_YedF_YeeD"/>
    <property type="match status" value="1"/>
</dbReference>
<sequence>MTTPCPLELDVRPQLARGEEPFAAIMEATDRLQPGQSLRLIAPFRPAPLFSVMANRGFGVSDRRRPDGAWEVVFAPLEDAVLDPGLAPGSTPGAALWPDPSHVLDLAGLMPPEPMVRILETLAGMQAGEVLFALLDREPMFLFPELAQRGHEWAGNLAPDGMSYRLLIRSGGPDRAVHHG</sequence>
<dbReference type="Gene3D" id="3.30.110.40">
    <property type="entry name" value="TusA-like domain"/>
    <property type="match status" value="1"/>
</dbReference>
<organism evidence="2 3">
    <name type="scientific">Paracoccus aerius</name>
    <dbReference type="NCBI Taxonomy" id="1915382"/>
    <lineage>
        <taxon>Bacteria</taxon>
        <taxon>Pseudomonadati</taxon>
        <taxon>Pseudomonadota</taxon>
        <taxon>Alphaproteobacteria</taxon>
        <taxon>Rhodobacterales</taxon>
        <taxon>Paracoccaceae</taxon>
        <taxon>Paracoccus</taxon>
    </lineage>
</organism>
<dbReference type="InterPro" id="IPR036868">
    <property type="entry name" value="TusA-like_sf"/>
</dbReference>
<protein>
    <submittedName>
        <fullName evidence="2">DUF2249 domain-containing protein</fullName>
    </submittedName>
</protein>
<evidence type="ECO:0000313" key="2">
    <source>
        <dbReference type="EMBL" id="MBL3675371.1"/>
    </source>
</evidence>
<dbReference type="RefSeq" id="WP_191312377.1">
    <property type="nucleotide sequence ID" value="NZ_BNCL01000022.1"/>
</dbReference>
<comment type="caution">
    <text evidence="2">The sequence shown here is derived from an EMBL/GenBank/DDBJ whole genome shotgun (WGS) entry which is preliminary data.</text>
</comment>
<dbReference type="InterPro" id="IPR018720">
    <property type="entry name" value="DUF2249"/>
</dbReference>
<dbReference type="Proteomes" id="UP000644749">
    <property type="component" value="Unassembled WGS sequence"/>
</dbReference>
<dbReference type="Pfam" id="PF10006">
    <property type="entry name" value="DUF2249"/>
    <property type="match status" value="2"/>
</dbReference>
<dbReference type="SUPFAM" id="SSF64307">
    <property type="entry name" value="SirA-like"/>
    <property type="match status" value="1"/>
</dbReference>